<dbReference type="AlphaFoldDB" id="A0A5Q0P9U8"/>
<dbReference type="InterPro" id="IPR007372">
    <property type="entry name" value="Lipid/polyisoprenoid-bd_YceI"/>
</dbReference>
<dbReference type="SMART" id="SM00867">
    <property type="entry name" value="YceI"/>
    <property type="match status" value="1"/>
</dbReference>
<feature type="signal peptide" evidence="1">
    <location>
        <begin position="1"/>
        <end position="24"/>
    </location>
</feature>
<organism evidence="3 6">
    <name type="scientific">Acinetobacter wanghuae</name>
    <dbReference type="NCBI Taxonomy" id="2662362"/>
    <lineage>
        <taxon>Bacteria</taxon>
        <taxon>Pseudomonadati</taxon>
        <taxon>Pseudomonadota</taxon>
        <taxon>Gammaproteobacteria</taxon>
        <taxon>Moraxellales</taxon>
        <taxon>Moraxellaceae</taxon>
        <taxon>Acinetobacter</taxon>
    </lineage>
</organism>
<protein>
    <recommendedName>
        <fullName evidence="2">Lipid/polyisoprenoid-binding YceI-like domain-containing protein</fullName>
    </recommendedName>
</protein>
<reference evidence="5 6" key="1">
    <citation type="submission" date="2019-10" db="EMBL/GenBank/DDBJ databases">
        <authorList>
            <person name="Dong K."/>
        </authorList>
    </citation>
    <scope>NUCLEOTIDE SEQUENCE [LARGE SCALE GENOMIC DNA]</scope>
    <source>
        <strain evidence="4">Dk386</strain>
        <strain evidence="5">dk386</strain>
        <strain evidence="3">Dk771</strain>
        <strain evidence="6">dk771</strain>
    </source>
</reference>
<evidence type="ECO:0000313" key="6">
    <source>
        <dbReference type="Proteomes" id="UP000480556"/>
    </source>
</evidence>
<dbReference type="SUPFAM" id="SSF101874">
    <property type="entry name" value="YceI-like"/>
    <property type="match status" value="1"/>
</dbReference>
<accession>A0A5Q0P9U8</accession>
<gene>
    <name evidence="4" type="ORF">GFH30_08855</name>
    <name evidence="3" type="ORF">GHJ48_05195</name>
</gene>
<dbReference type="InterPro" id="IPR036761">
    <property type="entry name" value="TTHA0802/YceI-like_sf"/>
</dbReference>
<dbReference type="Proteomes" id="UP000327478">
    <property type="component" value="Chromosome"/>
</dbReference>
<proteinExistence type="predicted"/>
<evidence type="ECO:0000313" key="3">
    <source>
        <dbReference type="EMBL" id="MQW91794.1"/>
    </source>
</evidence>
<dbReference type="RefSeq" id="WP_153373416.1">
    <property type="nucleotide sequence ID" value="NZ_CP045650.1"/>
</dbReference>
<sequence length="187" mass="20317">MNAVSKNIAVAGCLGIASLSAAYAQSWSLSPRSDVGFSIESLGMTVVKGNFASVKANMQFDPKALQNASTQFTMHVDSLNLSKPSLKNMIMGEDLFYATRYKTVNFKSTQFKSLGNNRYQILGNLTLRGVTRPVVFETTLTPNVAHPNVLQVNSKTVINRSDFGMKKAVAGVGEKVNIHLVGQWNAQ</sequence>
<evidence type="ECO:0000259" key="2">
    <source>
        <dbReference type="SMART" id="SM00867"/>
    </source>
</evidence>
<dbReference type="EMBL" id="CP045650">
    <property type="protein sequence ID" value="QGA12318.1"/>
    <property type="molecule type" value="Genomic_DNA"/>
</dbReference>
<dbReference type="EMBL" id="WITK01000005">
    <property type="protein sequence ID" value="MQW91794.1"/>
    <property type="molecule type" value="Genomic_DNA"/>
</dbReference>
<dbReference type="Pfam" id="PF04264">
    <property type="entry name" value="YceI"/>
    <property type="match status" value="1"/>
</dbReference>
<dbReference type="Gene3D" id="2.40.128.110">
    <property type="entry name" value="Lipid/polyisoprenoid-binding, YceI-like"/>
    <property type="match status" value="1"/>
</dbReference>
<evidence type="ECO:0000313" key="5">
    <source>
        <dbReference type="Proteomes" id="UP000327478"/>
    </source>
</evidence>
<feature type="chain" id="PRO_5044623716" description="Lipid/polyisoprenoid-binding YceI-like domain-containing protein" evidence="1">
    <location>
        <begin position="25"/>
        <end position="187"/>
    </location>
</feature>
<evidence type="ECO:0000313" key="4">
    <source>
        <dbReference type="EMBL" id="QGA12318.1"/>
    </source>
</evidence>
<keyword evidence="5" id="KW-1185">Reference proteome</keyword>
<dbReference type="PANTHER" id="PTHR34406">
    <property type="entry name" value="PROTEIN YCEI"/>
    <property type="match status" value="1"/>
</dbReference>
<dbReference type="Proteomes" id="UP000480556">
    <property type="component" value="Unassembled WGS sequence"/>
</dbReference>
<keyword evidence="1" id="KW-0732">Signal</keyword>
<feature type="domain" description="Lipid/polyisoprenoid-binding YceI-like" evidence="2">
    <location>
        <begin position="26"/>
        <end position="185"/>
    </location>
</feature>
<dbReference type="PANTHER" id="PTHR34406:SF1">
    <property type="entry name" value="PROTEIN YCEI"/>
    <property type="match status" value="1"/>
</dbReference>
<name>A0A5Q0P9U8_9GAMM</name>
<evidence type="ECO:0000256" key="1">
    <source>
        <dbReference type="SAM" id="SignalP"/>
    </source>
</evidence>